<gene>
    <name evidence="2" type="ORF">GCM10011444_09100</name>
</gene>
<dbReference type="EMBL" id="BMDQ01000001">
    <property type="protein sequence ID" value="GGI56601.1"/>
    <property type="molecule type" value="Genomic_DNA"/>
</dbReference>
<proteinExistence type="predicted"/>
<accession>A0ABQ2BVS7</accession>
<dbReference type="RefSeq" id="WP_229719587.1">
    <property type="nucleotide sequence ID" value="NZ_BMDQ01000001.1"/>
</dbReference>
<name>A0ABQ2BVS7_9FLAO</name>
<dbReference type="CDD" id="cd02440">
    <property type="entry name" value="AdoMet_MTases"/>
    <property type="match status" value="1"/>
</dbReference>
<reference evidence="3" key="1">
    <citation type="journal article" date="2019" name="Int. J. Syst. Evol. Microbiol.">
        <title>The Global Catalogue of Microorganisms (GCM) 10K type strain sequencing project: providing services to taxonomists for standard genome sequencing and annotation.</title>
        <authorList>
            <consortium name="The Broad Institute Genomics Platform"/>
            <consortium name="The Broad Institute Genome Sequencing Center for Infectious Disease"/>
            <person name="Wu L."/>
            <person name="Ma J."/>
        </authorList>
    </citation>
    <scope>NUCLEOTIDE SEQUENCE [LARGE SCALE GENOMIC DNA]</scope>
    <source>
        <strain evidence="3">CCM 8681</strain>
    </source>
</reference>
<comment type="caution">
    <text evidence="2">The sequence shown here is derived from an EMBL/GenBank/DDBJ whole genome shotgun (WGS) entry which is preliminary data.</text>
</comment>
<keyword evidence="3" id="KW-1185">Reference proteome</keyword>
<evidence type="ECO:0000313" key="3">
    <source>
        <dbReference type="Proteomes" id="UP000624701"/>
    </source>
</evidence>
<evidence type="ECO:0000259" key="1">
    <source>
        <dbReference type="Pfam" id="PF13649"/>
    </source>
</evidence>
<dbReference type="Proteomes" id="UP000624701">
    <property type="component" value="Unassembled WGS sequence"/>
</dbReference>
<dbReference type="InterPro" id="IPR041698">
    <property type="entry name" value="Methyltransf_25"/>
</dbReference>
<dbReference type="Gene3D" id="3.40.50.150">
    <property type="entry name" value="Vaccinia Virus protein VP39"/>
    <property type="match status" value="1"/>
</dbReference>
<protein>
    <recommendedName>
        <fullName evidence="1">Methyltransferase domain-containing protein</fullName>
    </recommendedName>
</protein>
<organism evidence="2 3">
    <name type="scientific">Winogradskyella haliclonae</name>
    <dbReference type="NCBI Taxonomy" id="2048558"/>
    <lineage>
        <taxon>Bacteria</taxon>
        <taxon>Pseudomonadati</taxon>
        <taxon>Bacteroidota</taxon>
        <taxon>Flavobacteriia</taxon>
        <taxon>Flavobacteriales</taxon>
        <taxon>Flavobacteriaceae</taxon>
        <taxon>Winogradskyella</taxon>
    </lineage>
</organism>
<sequence>MGKPQFLRDFWYGLSSRQRFWIRRVYYYPVDIIDKLSGKTNKYVPPRGQIYTGSPANANQYIRQGLLHLKHLKLFIDLQPNDSVLDIGSGVGRSAIALSTYLNSEGSYDGFDVVRQGVDWCNKGLGKDFSNFNFKYVSIFNDLYNTSELKATEFEFPYKDASFSKVFSVSLFTHMQIDEIQHYFHEIYRVLKPGGQCFSTFFFYDETDEEQISSQKDFNFPYKNGDYRLMNESVKSGNIAIHKTKIVQMLEQANLEFVEIIDGFWKGQNADNSKTEYQDILVFKKA</sequence>
<dbReference type="Pfam" id="PF13649">
    <property type="entry name" value="Methyltransf_25"/>
    <property type="match status" value="1"/>
</dbReference>
<dbReference type="InterPro" id="IPR029063">
    <property type="entry name" value="SAM-dependent_MTases_sf"/>
</dbReference>
<dbReference type="SUPFAM" id="SSF53335">
    <property type="entry name" value="S-adenosyl-L-methionine-dependent methyltransferases"/>
    <property type="match status" value="1"/>
</dbReference>
<feature type="domain" description="Methyltransferase" evidence="1">
    <location>
        <begin position="84"/>
        <end position="195"/>
    </location>
</feature>
<evidence type="ECO:0000313" key="2">
    <source>
        <dbReference type="EMBL" id="GGI56601.1"/>
    </source>
</evidence>